<evidence type="ECO:0000313" key="2">
    <source>
        <dbReference type="Proteomes" id="UP000823632"/>
    </source>
</evidence>
<reference evidence="1" key="1">
    <citation type="submission" date="2020-10" db="EMBL/GenBank/DDBJ databases">
        <authorList>
            <person name="Gilroy R."/>
        </authorList>
    </citation>
    <scope>NUCLEOTIDE SEQUENCE</scope>
    <source>
        <strain evidence="1">10192</strain>
    </source>
</reference>
<sequence length="68" mass="7531">MLDSIKAIQAQQLFKVQPVSLNDGSNGRRPQETSLNQNANFFMRGGYNLEYPSVEGSPVLGKSLDFRA</sequence>
<evidence type="ECO:0000313" key="1">
    <source>
        <dbReference type="EMBL" id="MBO8430987.1"/>
    </source>
</evidence>
<accession>A0A9D9H0F2</accession>
<protein>
    <submittedName>
        <fullName evidence="1">Uncharacterized protein</fullName>
    </submittedName>
</protein>
<proteinExistence type="predicted"/>
<name>A0A9D9H0F2_9BACT</name>
<dbReference type="AlphaFoldDB" id="A0A9D9H0F2"/>
<comment type="caution">
    <text evidence="1">The sequence shown here is derived from an EMBL/GenBank/DDBJ whole genome shotgun (WGS) entry which is preliminary data.</text>
</comment>
<dbReference type="Proteomes" id="UP000823632">
    <property type="component" value="Unassembled WGS sequence"/>
</dbReference>
<dbReference type="EMBL" id="JADIND010000137">
    <property type="protein sequence ID" value="MBO8430987.1"/>
    <property type="molecule type" value="Genomic_DNA"/>
</dbReference>
<gene>
    <name evidence="1" type="ORF">IAC76_06320</name>
</gene>
<reference evidence="1" key="2">
    <citation type="journal article" date="2021" name="PeerJ">
        <title>Extensive microbial diversity within the chicken gut microbiome revealed by metagenomics and culture.</title>
        <authorList>
            <person name="Gilroy R."/>
            <person name="Ravi A."/>
            <person name="Getino M."/>
            <person name="Pursley I."/>
            <person name="Horton D.L."/>
            <person name="Alikhan N.F."/>
            <person name="Baker D."/>
            <person name="Gharbi K."/>
            <person name="Hall N."/>
            <person name="Watson M."/>
            <person name="Adriaenssens E.M."/>
            <person name="Foster-Nyarko E."/>
            <person name="Jarju S."/>
            <person name="Secka A."/>
            <person name="Antonio M."/>
            <person name="Oren A."/>
            <person name="Chaudhuri R.R."/>
            <person name="La Ragione R."/>
            <person name="Hildebrand F."/>
            <person name="Pallen M.J."/>
        </authorList>
    </citation>
    <scope>NUCLEOTIDE SEQUENCE</scope>
    <source>
        <strain evidence="1">10192</strain>
    </source>
</reference>
<organism evidence="1 2">
    <name type="scientific">Candidatus Scatousia excrementipullorum</name>
    <dbReference type="NCBI Taxonomy" id="2840936"/>
    <lineage>
        <taxon>Bacteria</taxon>
        <taxon>Candidatus Scatousia</taxon>
    </lineage>
</organism>